<dbReference type="OrthoDB" id="1132102at2"/>
<organism evidence="1 2">
    <name type="scientific">Mangrovivirga cuniculi</name>
    <dbReference type="NCBI Taxonomy" id="2715131"/>
    <lineage>
        <taxon>Bacteria</taxon>
        <taxon>Pseudomonadati</taxon>
        <taxon>Bacteroidota</taxon>
        <taxon>Cytophagia</taxon>
        <taxon>Cytophagales</taxon>
        <taxon>Mangrovivirgaceae</taxon>
        <taxon>Mangrovivirga</taxon>
    </lineage>
</organism>
<accession>A0A4D7JXP0</accession>
<name>A0A4D7JXP0_9BACT</name>
<dbReference type="AlphaFoldDB" id="A0A4D7JXP0"/>
<proteinExistence type="predicted"/>
<sequence>MSSHHVIREGQEPAIYLRNSNSIILKVLHNLLEWSPYLIVNSETISFCNAHGIKPDAIVNETTDDIDFFIEKIPYINNSTDLDRIQDWLKNKNCDQLLIFDDINELKSLISGDPLFGVIDRDIKYSMIRDNIAKWFPEGQRLTLIKSEPEQKIEYIGLKKTNQAFLVETKGLIKLSSNNFFYLGEHLE</sequence>
<reference evidence="1 2" key="1">
    <citation type="submission" date="2018-04" db="EMBL/GenBank/DDBJ databases">
        <title>Complete genome uncultured novel isolate.</title>
        <authorList>
            <person name="Merlino G."/>
        </authorList>
    </citation>
    <scope>NUCLEOTIDE SEQUENCE [LARGE SCALE GENOMIC DNA]</scope>
    <source>
        <strain evidence="2">R1DC9</strain>
    </source>
</reference>
<dbReference type="KEGG" id="fpf:DCC35_01250"/>
<evidence type="ECO:0000313" key="1">
    <source>
        <dbReference type="EMBL" id="QCK13474.1"/>
    </source>
</evidence>
<dbReference type="RefSeq" id="WP_137089068.1">
    <property type="nucleotide sequence ID" value="NZ_CP028923.1"/>
</dbReference>
<evidence type="ECO:0008006" key="3">
    <source>
        <dbReference type="Google" id="ProtNLM"/>
    </source>
</evidence>
<evidence type="ECO:0000313" key="2">
    <source>
        <dbReference type="Proteomes" id="UP000298616"/>
    </source>
</evidence>
<dbReference type="Proteomes" id="UP000298616">
    <property type="component" value="Chromosome"/>
</dbReference>
<keyword evidence="2" id="KW-1185">Reference proteome</keyword>
<gene>
    <name evidence="1" type="ORF">DCC35_01250</name>
</gene>
<dbReference type="EMBL" id="CP028923">
    <property type="protein sequence ID" value="QCK13474.1"/>
    <property type="molecule type" value="Genomic_DNA"/>
</dbReference>
<protein>
    <recommendedName>
        <fullName evidence="3">Thiamine pyrophosphokinase</fullName>
    </recommendedName>
</protein>